<dbReference type="InterPro" id="IPR001537">
    <property type="entry name" value="SpoU_MeTrfase"/>
</dbReference>
<keyword evidence="6" id="KW-1185">Reference proteome</keyword>
<organism evidence="5 6">
    <name type="scientific">Oceanipulchritudo coccoides</name>
    <dbReference type="NCBI Taxonomy" id="2706888"/>
    <lineage>
        <taxon>Bacteria</taxon>
        <taxon>Pseudomonadati</taxon>
        <taxon>Verrucomicrobiota</taxon>
        <taxon>Opitutia</taxon>
        <taxon>Puniceicoccales</taxon>
        <taxon>Oceanipulchritudinaceae</taxon>
        <taxon>Oceanipulchritudo</taxon>
    </lineage>
</organism>
<dbReference type="SMART" id="SM00967">
    <property type="entry name" value="SpoU_sub_bind"/>
    <property type="match status" value="1"/>
</dbReference>
<evidence type="ECO:0000313" key="5">
    <source>
        <dbReference type="EMBL" id="NDV61138.1"/>
    </source>
</evidence>
<dbReference type="GO" id="GO:0008173">
    <property type="term" value="F:RNA methyltransferase activity"/>
    <property type="evidence" value="ECO:0007669"/>
    <property type="project" value="InterPro"/>
</dbReference>
<dbReference type="GO" id="GO:0006396">
    <property type="term" value="P:RNA processing"/>
    <property type="evidence" value="ECO:0007669"/>
    <property type="project" value="InterPro"/>
</dbReference>
<dbReference type="Pfam" id="PF22435">
    <property type="entry name" value="MRM3-like_sub_bind"/>
    <property type="match status" value="1"/>
</dbReference>
<dbReference type="InterPro" id="IPR051259">
    <property type="entry name" value="rRNA_Methyltransferase"/>
</dbReference>
<dbReference type="GO" id="GO:0032259">
    <property type="term" value="P:methylation"/>
    <property type="evidence" value="ECO:0007669"/>
    <property type="project" value="UniProtKB-KW"/>
</dbReference>
<proteinExistence type="inferred from homology"/>
<dbReference type="InterPro" id="IPR029064">
    <property type="entry name" value="Ribosomal_eL30-like_sf"/>
</dbReference>
<dbReference type="Gene3D" id="3.30.1330.30">
    <property type="match status" value="1"/>
</dbReference>
<keyword evidence="3 5" id="KW-0808">Transferase</keyword>
<dbReference type="PANTHER" id="PTHR43191">
    <property type="entry name" value="RRNA METHYLTRANSFERASE 3"/>
    <property type="match status" value="1"/>
</dbReference>
<dbReference type="Gene3D" id="3.40.1280.10">
    <property type="match status" value="1"/>
</dbReference>
<evidence type="ECO:0000313" key="6">
    <source>
        <dbReference type="Proteomes" id="UP000478417"/>
    </source>
</evidence>
<dbReference type="SUPFAM" id="SSF55315">
    <property type="entry name" value="L30e-like"/>
    <property type="match status" value="1"/>
</dbReference>
<comment type="caution">
    <text evidence="5">The sequence shown here is derived from an EMBL/GenBank/DDBJ whole genome shotgun (WGS) entry which is preliminary data.</text>
</comment>
<protein>
    <submittedName>
        <fullName evidence="5">RNA methyltransferase</fullName>
    </submittedName>
</protein>
<dbReference type="SUPFAM" id="SSF75217">
    <property type="entry name" value="alpha/beta knot"/>
    <property type="match status" value="1"/>
</dbReference>
<accession>A0A6B2LX46</accession>
<dbReference type="EMBL" id="JAAGNX010000001">
    <property type="protein sequence ID" value="NDV61138.1"/>
    <property type="molecule type" value="Genomic_DNA"/>
</dbReference>
<feature type="domain" description="RNA 2-O ribose methyltransferase substrate binding" evidence="4">
    <location>
        <begin position="32"/>
        <end position="108"/>
    </location>
</feature>
<reference evidence="5 6" key="1">
    <citation type="submission" date="2020-02" db="EMBL/GenBank/DDBJ databases">
        <title>Albibacoteraceae fam. nov., the first described family within the subdivision 4 Verrucomicrobia.</title>
        <authorList>
            <person name="Xi F."/>
        </authorList>
    </citation>
    <scope>NUCLEOTIDE SEQUENCE [LARGE SCALE GENOMIC DNA]</scope>
    <source>
        <strain evidence="5 6">CK1056</strain>
    </source>
</reference>
<dbReference type="AlphaFoldDB" id="A0A6B2LX46"/>
<dbReference type="GO" id="GO:0003723">
    <property type="term" value="F:RNA binding"/>
    <property type="evidence" value="ECO:0007669"/>
    <property type="project" value="InterPro"/>
</dbReference>
<name>A0A6B2LX46_9BACT</name>
<dbReference type="InterPro" id="IPR029028">
    <property type="entry name" value="Alpha/beta_knot_MTases"/>
</dbReference>
<sequence>MFETISSVQNPRVKNLVRLREGSHRRRQGKFLIEGYREIKRALATRWPMETLFFSEDLFKEAESFQLIEAAEDAGLEMVKLSPEAFAKSAYRQGPDGLLATGLQKETTLKELKLSKVPLLLALEALEKPGNIGAVFRTASAAGVDALILTNPVTDPYNPNVIRASQGAFFDVPFCQVENADLMVFLEEHEIRPVLTSPDGENLLWDEDLKSPSMILLGSEEKGLSPDWLETYPACRIPMKGVTDSLNVAAMAAIATFEAVRQRQTQP</sequence>
<dbReference type="InterPro" id="IPR053888">
    <property type="entry name" value="MRM3-like_sub_bind"/>
</dbReference>
<evidence type="ECO:0000256" key="2">
    <source>
        <dbReference type="ARBA" id="ARBA00022603"/>
    </source>
</evidence>
<dbReference type="Pfam" id="PF00588">
    <property type="entry name" value="SpoU_methylase"/>
    <property type="match status" value="1"/>
</dbReference>
<dbReference type="InterPro" id="IPR029026">
    <property type="entry name" value="tRNA_m1G_MTases_N"/>
</dbReference>
<dbReference type="InterPro" id="IPR013123">
    <property type="entry name" value="SpoU_subst-bd"/>
</dbReference>
<gene>
    <name evidence="5" type="ORF">G0Q06_01600</name>
</gene>
<keyword evidence="2 5" id="KW-0489">Methyltransferase</keyword>
<comment type="similarity">
    <text evidence="1">Belongs to the class IV-like SAM-binding methyltransferase superfamily. RNA methyltransferase TrmH family.</text>
</comment>
<evidence type="ECO:0000256" key="3">
    <source>
        <dbReference type="ARBA" id="ARBA00022679"/>
    </source>
</evidence>
<evidence type="ECO:0000259" key="4">
    <source>
        <dbReference type="SMART" id="SM00967"/>
    </source>
</evidence>
<dbReference type="RefSeq" id="WP_163961796.1">
    <property type="nucleotide sequence ID" value="NZ_JAAGNX010000001.1"/>
</dbReference>
<dbReference type="GO" id="GO:0005737">
    <property type="term" value="C:cytoplasm"/>
    <property type="evidence" value="ECO:0007669"/>
    <property type="project" value="UniProtKB-ARBA"/>
</dbReference>
<dbReference type="PANTHER" id="PTHR43191:SF2">
    <property type="entry name" value="RRNA METHYLTRANSFERASE 3, MITOCHONDRIAL"/>
    <property type="match status" value="1"/>
</dbReference>
<dbReference type="Proteomes" id="UP000478417">
    <property type="component" value="Unassembled WGS sequence"/>
</dbReference>
<evidence type="ECO:0000256" key="1">
    <source>
        <dbReference type="ARBA" id="ARBA00007228"/>
    </source>
</evidence>